<evidence type="ECO:0000313" key="3">
    <source>
        <dbReference type="Proteomes" id="UP000297635"/>
    </source>
</evidence>
<sequence length="97" mass="10804">MELQPAKAYLITVGGDINEIFPENGETFELEEAQAHVEGYIEIVHLTKNQIMIVNEEGKFDKEYNPIATGIADLHRALWSGDYICGNVVICPSPMLP</sequence>
<reference evidence="2 3" key="1">
    <citation type="submission" date="2019-02" db="EMBL/GenBank/DDBJ databases">
        <title>Isolation and identification of novel species under the genus Muribaculum.</title>
        <authorList>
            <person name="Miyake S."/>
            <person name="Ding Y."/>
            <person name="Low A."/>
            <person name="Soh M."/>
            <person name="Seedorf H."/>
        </authorList>
    </citation>
    <scope>NUCLEOTIDE SEQUENCE [LARGE SCALE GENOMIC DNA]</scope>
    <source>
        <strain evidence="2 3">TLL-A3</strain>
    </source>
</reference>
<protein>
    <submittedName>
        <fullName evidence="2">DUF3846 domain-containing protein</fullName>
    </submittedName>
</protein>
<evidence type="ECO:0000313" key="2">
    <source>
        <dbReference type="EMBL" id="TGG36606.1"/>
    </source>
</evidence>
<comment type="caution">
    <text evidence="2">The sequence shown here is derived from an EMBL/GenBank/DDBJ whole genome shotgun (WGS) entry which is preliminary data.</text>
</comment>
<organism evidence="2 3">
    <name type="scientific">Duncaniella freteri</name>
    <dbReference type="NCBI Taxonomy" id="2530391"/>
    <lineage>
        <taxon>Bacteria</taxon>
        <taxon>Pseudomonadati</taxon>
        <taxon>Bacteroidota</taxon>
        <taxon>Bacteroidia</taxon>
        <taxon>Bacteroidales</taxon>
        <taxon>Muribaculaceae</taxon>
        <taxon>Duncaniella</taxon>
    </lineage>
</organism>
<accession>A0A4Z0V483</accession>
<dbReference type="Pfam" id="PF12957">
    <property type="entry name" value="DUF3846"/>
    <property type="match status" value="1"/>
</dbReference>
<name>A0A4Z0V483_9BACT</name>
<evidence type="ECO:0000259" key="1">
    <source>
        <dbReference type="Pfam" id="PF12957"/>
    </source>
</evidence>
<dbReference type="Proteomes" id="UP000297635">
    <property type="component" value="Unassembled WGS sequence"/>
</dbReference>
<proteinExistence type="predicted"/>
<dbReference type="EMBL" id="SJSA01000002">
    <property type="protein sequence ID" value="TGG36606.1"/>
    <property type="molecule type" value="Genomic_DNA"/>
</dbReference>
<feature type="domain" description="DUF3846" evidence="1">
    <location>
        <begin position="10"/>
        <end position="91"/>
    </location>
</feature>
<gene>
    <name evidence="2" type="ORF">EZ315_12260</name>
</gene>
<dbReference type="RefSeq" id="WP_135472325.1">
    <property type="nucleotide sequence ID" value="NZ_SJSA01000002.1"/>
</dbReference>
<dbReference type="AlphaFoldDB" id="A0A4Z0V483"/>
<keyword evidence="3" id="KW-1185">Reference proteome</keyword>
<dbReference type="InterPro" id="IPR024559">
    <property type="entry name" value="DUF3846"/>
</dbReference>
<dbReference type="GeneID" id="82150565"/>